<gene>
    <name evidence="3" type="ORF">Lmor_2409</name>
    <name evidence="4" type="ORF">NCTC12239_01501</name>
</gene>
<name>A0A378JVV0_9GAMM</name>
<evidence type="ECO:0000313" key="4">
    <source>
        <dbReference type="EMBL" id="STX62566.1"/>
    </source>
</evidence>
<evidence type="ECO:0000256" key="1">
    <source>
        <dbReference type="SAM" id="Coils"/>
    </source>
</evidence>
<dbReference type="AlphaFoldDB" id="A0A378JVV0"/>
<evidence type="ECO:0000256" key="2">
    <source>
        <dbReference type="SAM" id="Phobius"/>
    </source>
</evidence>
<evidence type="ECO:0000313" key="5">
    <source>
        <dbReference type="Proteomes" id="UP000054985"/>
    </source>
</evidence>
<proteinExistence type="predicted"/>
<keyword evidence="5" id="KW-1185">Reference proteome</keyword>
<accession>A0A378JVV0</accession>
<evidence type="ECO:0000313" key="6">
    <source>
        <dbReference type="Proteomes" id="UP000254040"/>
    </source>
</evidence>
<keyword evidence="2" id="KW-0472">Membrane</keyword>
<organism evidence="4 6">
    <name type="scientific">Legionella moravica</name>
    <dbReference type="NCBI Taxonomy" id="39962"/>
    <lineage>
        <taxon>Bacteria</taxon>
        <taxon>Pseudomonadati</taxon>
        <taxon>Pseudomonadota</taxon>
        <taxon>Gammaproteobacteria</taxon>
        <taxon>Legionellales</taxon>
        <taxon>Legionellaceae</taxon>
        <taxon>Legionella</taxon>
    </lineage>
</organism>
<protein>
    <submittedName>
        <fullName evidence="4">Uncharacterized protein</fullName>
    </submittedName>
</protein>
<feature type="transmembrane region" description="Helical" evidence="2">
    <location>
        <begin position="564"/>
        <end position="588"/>
    </location>
</feature>
<dbReference type="Proteomes" id="UP000254040">
    <property type="component" value="Unassembled WGS sequence"/>
</dbReference>
<dbReference type="RefSeq" id="WP_028383409.1">
    <property type="nucleotide sequence ID" value="NZ_CAAAJG010000043.1"/>
</dbReference>
<dbReference type="Proteomes" id="UP000054985">
    <property type="component" value="Unassembled WGS sequence"/>
</dbReference>
<dbReference type="EMBL" id="LNYN01000029">
    <property type="protein sequence ID" value="KTD32471.1"/>
    <property type="molecule type" value="Genomic_DNA"/>
</dbReference>
<reference evidence="3 5" key="1">
    <citation type="submission" date="2015-11" db="EMBL/GenBank/DDBJ databases">
        <title>Genomic analysis of 38 Legionella species identifies large and diverse effector repertoires.</title>
        <authorList>
            <person name="Burstein D."/>
            <person name="Amaro F."/>
            <person name="Zusman T."/>
            <person name="Lifshitz Z."/>
            <person name="Cohen O."/>
            <person name="Gilbert J.A."/>
            <person name="Pupko T."/>
            <person name="Shuman H.A."/>
            <person name="Segal G."/>
        </authorList>
    </citation>
    <scope>NUCLEOTIDE SEQUENCE [LARGE SCALE GENOMIC DNA]</scope>
    <source>
        <strain evidence="3 5">ATCC 43877</strain>
    </source>
</reference>
<dbReference type="EMBL" id="UGOG01000001">
    <property type="protein sequence ID" value="STX62566.1"/>
    <property type="molecule type" value="Genomic_DNA"/>
</dbReference>
<reference evidence="4 6" key="2">
    <citation type="submission" date="2018-06" db="EMBL/GenBank/DDBJ databases">
        <authorList>
            <consortium name="Pathogen Informatics"/>
            <person name="Doyle S."/>
        </authorList>
    </citation>
    <scope>NUCLEOTIDE SEQUENCE [LARGE SCALE GENOMIC DNA]</scope>
    <source>
        <strain evidence="4 6">NCTC12239</strain>
    </source>
</reference>
<sequence length="698" mass="78979">MILKDLIKTYLVSSYEKQEAVVYIAKNSIDTIIPNEMVRFIDKFSKNKPINNAEFQKFSQQLSSLNNLEKNCIIHLLFKITSNTYEQHKSEIEKDIKNLESNLIAGKELTQQSLKNATKYIGLLNCYQLFAHHVSTSAGIKYLIYPGISSFERSYFSYALPFSINVLRLVGKLPLTNDFNGIDLSKAFYPLHLKVIKTDRNPLKKGIKNSDVYFPYKMISKIVKGNSGNNTFVATNGKKILFIRGVEHYSPNAILASKIATLVSPIHFSSERLLDNRLVGSRGIPGYAVSVADHNTREARKKYIEQEKRIFPGTGIIDEVTNFVGEGDVNVENYGLSSQDVYQSHLTKIDFDRCNVTSKKSKEHYENNMLTCHERGIYHNASHVQSNPEYIKEKLFTRLKLAMLSQELLSSLANKAYSPGDEDKRMRAVDECTNRSTIALELFFEHPHVHTFLHQDPSILDQCYHQIAEYISSHFEEEDQELLQLSLRERVEFIKTKAKETLDINLTLTEYEPIKPETHENFDLIDDETIERHIELDIIEEFHKSVSVVTPNQSSFLSRNWIKLLGVAILTMVGVGIGVTLTAIVFFAPLGIGIAGFSLATAVGLGAGLLTGAAIFGTTIAYDEHQFRTSRNNEVAAKIGNLTPSPKVEKLIEEVNEDKKKIKKGFARVENELLKINTEATTTDHDQQSIISNTMKSY</sequence>
<keyword evidence="2" id="KW-0812">Transmembrane</keyword>
<feature type="transmembrane region" description="Helical" evidence="2">
    <location>
        <begin position="594"/>
        <end position="622"/>
    </location>
</feature>
<keyword evidence="2" id="KW-1133">Transmembrane helix</keyword>
<evidence type="ECO:0000313" key="3">
    <source>
        <dbReference type="EMBL" id="KTD32471.1"/>
    </source>
</evidence>
<dbReference type="OrthoDB" id="5630883at2"/>
<keyword evidence="1" id="KW-0175">Coiled coil</keyword>
<feature type="coiled-coil region" evidence="1">
    <location>
        <begin position="82"/>
        <end position="109"/>
    </location>
</feature>
<dbReference type="STRING" id="39962.Lmor_2409"/>